<feature type="signal peptide" evidence="3">
    <location>
        <begin position="1"/>
        <end position="22"/>
    </location>
</feature>
<evidence type="ECO:0000313" key="5">
    <source>
        <dbReference type="Proteomes" id="UP000193498"/>
    </source>
</evidence>
<evidence type="ECO:0000256" key="1">
    <source>
        <dbReference type="SAM" id="MobiDB-lite"/>
    </source>
</evidence>
<evidence type="ECO:0000256" key="2">
    <source>
        <dbReference type="SAM" id="Phobius"/>
    </source>
</evidence>
<organism evidence="4 5">
    <name type="scientific">Basidiobolus meristosporus CBS 931.73</name>
    <dbReference type="NCBI Taxonomy" id="1314790"/>
    <lineage>
        <taxon>Eukaryota</taxon>
        <taxon>Fungi</taxon>
        <taxon>Fungi incertae sedis</taxon>
        <taxon>Zoopagomycota</taxon>
        <taxon>Entomophthoromycotina</taxon>
        <taxon>Basidiobolomycetes</taxon>
        <taxon>Basidiobolales</taxon>
        <taxon>Basidiobolaceae</taxon>
        <taxon>Basidiobolus</taxon>
    </lineage>
</organism>
<proteinExistence type="predicted"/>
<evidence type="ECO:0008006" key="6">
    <source>
        <dbReference type="Google" id="ProtNLM"/>
    </source>
</evidence>
<evidence type="ECO:0000256" key="3">
    <source>
        <dbReference type="SAM" id="SignalP"/>
    </source>
</evidence>
<sequence>MRFRPLLLLFCGLCCALSFTASQSTRTSIHYVTATNAGTTATLYVATETYYEGSTQGSSASNESPSSHIAGKSKSNTTAIIAGVSVGAVVLLSVIGWAVYRHWKAKSRRRTYANKPMSDNLFRPTPHRTNNDPGFLRELNEF</sequence>
<reference evidence="4 5" key="1">
    <citation type="submission" date="2016-07" db="EMBL/GenBank/DDBJ databases">
        <title>Pervasive Adenine N6-methylation of Active Genes in Fungi.</title>
        <authorList>
            <consortium name="DOE Joint Genome Institute"/>
            <person name="Mondo S.J."/>
            <person name="Dannebaum R.O."/>
            <person name="Kuo R.C."/>
            <person name="Labutti K."/>
            <person name="Haridas S."/>
            <person name="Kuo A."/>
            <person name="Salamov A."/>
            <person name="Ahrendt S.R."/>
            <person name="Lipzen A."/>
            <person name="Sullivan W."/>
            <person name="Andreopoulos W.B."/>
            <person name="Clum A."/>
            <person name="Lindquist E."/>
            <person name="Daum C."/>
            <person name="Ramamoorthy G.K."/>
            <person name="Gryganskyi A."/>
            <person name="Culley D."/>
            <person name="Magnuson J.K."/>
            <person name="James T.Y."/>
            <person name="O'Malley M.A."/>
            <person name="Stajich J.E."/>
            <person name="Spatafora J.W."/>
            <person name="Visel A."/>
            <person name="Grigoriev I.V."/>
        </authorList>
    </citation>
    <scope>NUCLEOTIDE SEQUENCE [LARGE SCALE GENOMIC DNA]</scope>
    <source>
        <strain evidence="4 5">CBS 931.73</strain>
    </source>
</reference>
<feature type="transmembrane region" description="Helical" evidence="2">
    <location>
        <begin position="79"/>
        <end position="100"/>
    </location>
</feature>
<dbReference type="Proteomes" id="UP000193498">
    <property type="component" value="Unassembled WGS sequence"/>
</dbReference>
<feature type="chain" id="PRO_5012666111" description="Mid2 domain-containing protein" evidence="3">
    <location>
        <begin position="23"/>
        <end position="142"/>
    </location>
</feature>
<protein>
    <recommendedName>
        <fullName evidence="6">Mid2 domain-containing protein</fullName>
    </recommendedName>
</protein>
<keyword evidence="2" id="KW-0472">Membrane</keyword>
<keyword evidence="3" id="KW-0732">Signal</keyword>
<gene>
    <name evidence="4" type="ORF">K493DRAFT_336860</name>
</gene>
<feature type="region of interest" description="Disordered" evidence="1">
    <location>
        <begin position="116"/>
        <end position="142"/>
    </location>
</feature>
<keyword evidence="2" id="KW-0812">Transmembrane</keyword>
<name>A0A1Y1YEZ3_9FUNG</name>
<keyword evidence="5" id="KW-1185">Reference proteome</keyword>
<accession>A0A1Y1YEZ3</accession>
<dbReference type="AlphaFoldDB" id="A0A1Y1YEZ3"/>
<dbReference type="EMBL" id="MCFE01000151">
    <property type="protein sequence ID" value="ORX96572.1"/>
    <property type="molecule type" value="Genomic_DNA"/>
</dbReference>
<dbReference type="InParanoid" id="A0A1Y1YEZ3"/>
<keyword evidence="2" id="KW-1133">Transmembrane helix</keyword>
<comment type="caution">
    <text evidence="4">The sequence shown here is derived from an EMBL/GenBank/DDBJ whole genome shotgun (WGS) entry which is preliminary data.</text>
</comment>
<evidence type="ECO:0000313" key="4">
    <source>
        <dbReference type="EMBL" id="ORX96572.1"/>
    </source>
</evidence>